<dbReference type="EMBL" id="CP044205">
    <property type="protein sequence ID" value="QFY43587.1"/>
    <property type="molecule type" value="Genomic_DNA"/>
</dbReference>
<organism evidence="2 3">
    <name type="scientific">Candidatus Methylospira mobilis</name>
    <dbReference type="NCBI Taxonomy" id="1808979"/>
    <lineage>
        <taxon>Bacteria</taxon>
        <taxon>Pseudomonadati</taxon>
        <taxon>Pseudomonadota</taxon>
        <taxon>Gammaproteobacteria</taxon>
        <taxon>Methylococcales</taxon>
        <taxon>Methylococcaceae</taxon>
        <taxon>Candidatus Methylospira</taxon>
    </lineage>
</organism>
<feature type="signal peptide" evidence="1">
    <location>
        <begin position="1"/>
        <end position="30"/>
    </location>
</feature>
<dbReference type="Gene3D" id="3.40.1410.10">
    <property type="entry name" value="Chorismate lyase-like"/>
    <property type="match status" value="1"/>
</dbReference>
<keyword evidence="1" id="KW-0732">Signal</keyword>
<protein>
    <recommendedName>
        <fullName evidence="4">Chorismate lyase</fullName>
    </recommendedName>
</protein>
<dbReference type="RefSeq" id="WP_153249570.1">
    <property type="nucleotide sequence ID" value="NZ_CP044205.1"/>
</dbReference>
<dbReference type="KEGG" id="mmob:F6R98_13955"/>
<feature type="chain" id="PRO_5024930375" description="Chorismate lyase" evidence="1">
    <location>
        <begin position="31"/>
        <end position="234"/>
    </location>
</feature>
<name>A0A5Q0BNA4_9GAMM</name>
<dbReference type="InterPro" id="IPR028978">
    <property type="entry name" value="Chorismate_lyase_/UTRA_dom_sf"/>
</dbReference>
<sequence length="234" mass="26804">MPIEPPMLAVKPFYLAFLLFCAGIAPTCMAHDSPPGWPDTDKNRLLALALTQEINIDVLGSRSATRSLEQWCARFQLADPARIIARRIAADEKPATVEQRRQLQVQDNEPVRYRHVQLLCGDHVLSKADNWYVPSRLTPEMNFLLDTTDSPFGKVVQPLQPYRITLSVQRFWPPLSESLPRHKRQSGDRRQGKRLSIPLVLFEHQALLYDNQHRPISLVDEFYQSALLDFAPPE</sequence>
<evidence type="ECO:0000256" key="1">
    <source>
        <dbReference type="SAM" id="SignalP"/>
    </source>
</evidence>
<reference evidence="2 3" key="1">
    <citation type="submission" date="2019-09" db="EMBL/GenBank/DDBJ databases">
        <title>Ecophysiology of the spiral-shaped methanotroph Methylospira mobilis as revealed by the complete genome sequence.</title>
        <authorList>
            <person name="Oshkin I.Y."/>
            <person name="Dedysh S.N."/>
            <person name="Miroshnikov K."/>
            <person name="Danilova O.V."/>
            <person name="Hakobyan A."/>
            <person name="Liesack W."/>
        </authorList>
    </citation>
    <scope>NUCLEOTIDE SEQUENCE [LARGE SCALE GENOMIC DNA]</scope>
    <source>
        <strain evidence="2 3">Shm1</strain>
    </source>
</reference>
<dbReference type="InParanoid" id="A0A5Q0BNA4"/>
<accession>A0A5Q0BNA4</accession>
<dbReference type="SUPFAM" id="SSF64288">
    <property type="entry name" value="Chorismate lyase-like"/>
    <property type="match status" value="1"/>
</dbReference>
<proteinExistence type="predicted"/>
<dbReference type="AlphaFoldDB" id="A0A5Q0BNA4"/>
<evidence type="ECO:0008006" key="4">
    <source>
        <dbReference type="Google" id="ProtNLM"/>
    </source>
</evidence>
<evidence type="ECO:0000313" key="3">
    <source>
        <dbReference type="Proteomes" id="UP000325755"/>
    </source>
</evidence>
<evidence type="ECO:0000313" key="2">
    <source>
        <dbReference type="EMBL" id="QFY43587.1"/>
    </source>
</evidence>
<dbReference type="OrthoDB" id="7862147at2"/>
<gene>
    <name evidence="2" type="ORF">F6R98_13955</name>
</gene>
<keyword evidence="3" id="KW-1185">Reference proteome</keyword>
<dbReference type="Proteomes" id="UP000325755">
    <property type="component" value="Chromosome"/>
</dbReference>